<feature type="compositionally biased region" description="Polar residues" evidence="6">
    <location>
        <begin position="406"/>
        <end position="423"/>
    </location>
</feature>
<evidence type="ECO:0000256" key="5">
    <source>
        <dbReference type="PROSITE-ProRule" id="PRU00288"/>
    </source>
</evidence>
<dbReference type="SMART" id="SM00105">
    <property type="entry name" value="ArfGap"/>
    <property type="match status" value="1"/>
</dbReference>
<feature type="compositionally biased region" description="Polar residues" evidence="6">
    <location>
        <begin position="132"/>
        <end position="146"/>
    </location>
</feature>
<evidence type="ECO:0000256" key="1">
    <source>
        <dbReference type="ARBA" id="ARBA00022468"/>
    </source>
</evidence>
<dbReference type="GO" id="GO:0030100">
    <property type="term" value="P:regulation of endocytosis"/>
    <property type="evidence" value="ECO:0007669"/>
    <property type="project" value="TreeGrafter"/>
</dbReference>
<feature type="region of interest" description="Disordered" evidence="6">
    <location>
        <begin position="339"/>
        <end position="441"/>
    </location>
</feature>
<dbReference type="Pfam" id="PF01412">
    <property type="entry name" value="ArfGap"/>
    <property type="match status" value="1"/>
</dbReference>
<feature type="compositionally biased region" description="Low complexity" evidence="6">
    <location>
        <begin position="378"/>
        <end position="400"/>
    </location>
</feature>
<dbReference type="PANTHER" id="PTHR46395">
    <property type="entry name" value="ADP-RIBOSYLATION FACTOR GTPASE-ACTIVATING PROTEIN 1"/>
    <property type="match status" value="1"/>
</dbReference>
<dbReference type="PRINTS" id="PR00405">
    <property type="entry name" value="REVINTRACTNG"/>
</dbReference>
<dbReference type="GO" id="GO:0000139">
    <property type="term" value="C:Golgi membrane"/>
    <property type="evidence" value="ECO:0007669"/>
    <property type="project" value="TreeGrafter"/>
</dbReference>
<dbReference type="InterPro" id="IPR001164">
    <property type="entry name" value="ArfGAP_dom"/>
</dbReference>
<dbReference type="GO" id="GO:0032012">
    <property type="term" value="P:regulation of ARF protein signal transduction"/>
    <property type="evidence" value="ECO:0007669"/>
    <property type="project" value="TreeGrafter"/>
</dbReference>
<name>A0A9W8LKH5_9FUNG</name>
<evidence type="ECO:0000256" key="2">
    <source>
        <dbReference type="ARBA" id="ARBA00022723"/>
    </source>
</evidence>
<feature type="compositionally biased region" description="Polar residues" evidence="6">
    <location>
        <begin position="159"/>
        <end position="183"/>
    </location>
</feature>
<feature type="region of interest" description="Disordered" evidence="6">
    <location>
        <begin position="127"/>
        <end position="253"/>
    </location>
</feature>
<gene>
    <name evidence="8" type="primary">GCS1</name>
    <name evidence="8" type="ORF">GGI15_002473</name>
</gene>
<dbReference type="PANTHER" id="PTHR46395:SF1">
    <property type="entry name" value="ADP-RIBOSYLATION FACTOR GTPASE-ACTIVATING PROTEIN 1"/>
    <property type="match status" value="1"/>
</dbReference>
<sequence>MATDATVKRTLLELQRKDDNKLCIDCGSPNPQWASVSLGTFFCLNCSGQHRGLGVHLSFVRSITMDKWTPEQVKRMELGGNAKANAFFRSQPDYKDGMSIKDKYSSRFAELWRQKLAAECEGRPWVAPPAGSSLSPPTRSNTSSPGLLSGNHAQRKAFGNNNGVSNSALGSSPAFGNSRSQTPDPARSGSPATFGGATQNQRNQEYFARLGSENSTRRDDLPPSQGGKYGGFGSTPVVPAANRSTSSSSFSAQDVMNDPTAALSKGWSLLATGAQSALSTLGTVAGTINESYVRPAAERIQDPNFRNDVSSYVSTIGLKVEETANRGFTSLSSYMRSGQQGGGYSQVSTSNGYGSGQNNYDDDNNDDADFFDKELGNSSVITPPVSSSTPTPQATASAAAGGLNSRAGSRSALQSKSSNSTISARAAPKKTKNWDDDWDNF</sequence>
<protein>
    <submittedName>
        <fullName evidence="8">Zn finger-containing GTPase- Activating Protein for ARF</fullName>
    </submittedName>
</protein>
<keyword evidence="2" id="KW-0479">Metal-binding</keyword>
<evidence type="ECO:0000256" key="3">
    <source>
        <dbReference type="ARBA" id="ARBA00022771"/>
    </source>
</evidence>
<dbReference type="Proteomes" id="UP001140172">
    <property type="component" value="Unassembled WGS sequence"/>
</dbReference>
<dbReference type="AlphaFoldDB" id="A0A9W8LKH5"/>
<evidence type="ECO:0000259" key="7">
    <source>
        <dbReference type="PROSITE" id="PS50115"/>
    </source>
</evidence>
<evidence type="ECO:0000256" key="4">
    <source>
        <dbReference type="ARBA" id="ARBA00022833"/>
    </source>
</evidence>
<keyword evidence="3 5" id="KW-0863">Zinc-finger</keyword>
<dbReference type="SUPFAM" id="SSF57863">
    <property type="entry name" value="ArfGap/RecO-like zinc finger"/>
    <property type="match status" value="1"/>
</dbReference>
<keyword evidence="1" id="KW-0343">GTPase activation</keyword>
<dbReference type="InterPro" id="IPR037278">
    <property type="entry name" value="ARFGAP/RecO"/>
</dbReference>
<feature type="domain" description="Arf-GAP" evidence="7">
    <location>
        <begin position="8"/>
        <end position="125"/>
    </location>
</feature>
<proteinExistence type="predicted"/>
<dbReference type="GO" id="GO:0005096">
    <property type="term" value="F:GTPase activator activity"/>
    <property type="evidence" value="ECO:0007669"/>
    <property type="project" value="UniProtKB-KW"/>
</dbReference>
<accession>A0A9W8LKH5</accession>
<dbReference type="CDD" id="cd08830">
    <property type="entry name" value="ArfGap_ArfGap1"/>
    <property type="match status" value="1"/>
</dbReference>
<evidence type="ECO:0000313" key="8">
    <source>
        <dbReference type="EMBL" id="KAJ2783751.1"/>
    </source>
</evidence>
<reference evidence="8" key="1">
    <citation type="submission" date="2022-07" db="EMBL/GenBank/DDBJ databases">
        <title>Phylogenomic reconstructions and comparative analyses of Kickxellomycotina fungi.</title>
        <authorList>
            <person name="Reynolds N.K."/>
            <person name="Stajich J.E."/>
            <person name="Barry K."/>
            <person name="Grigoriev I.V."/>
            <person name="Crous P."/>
            <person name="Smith M.E."/>
        </authorList>
    </citation>
    <scope>NUCLEOTIDE SEQUENCE</scope>
    <source>
        <strain evidence="8">BCRC 34489</strain>
    </source>
</reference>
<keyword evidence="9" id="KW-1185">Reference proteome</keyword>
<evidence type="ECO:0000313" key="9">
    <source>
        <dbReference type="Proteomes" id="UP001140172"/>
    </source>
</evidence>
<organism evidence="8 9">
    <name type="scientific">Coemansia interrupta</name>
    <dbReference type="NCBI Taxonomy" id="1126814"/>
    <lineage>
        <taxon>Eukaryota</taxon>
        <taxon>Fungi</taxon>
        <taxon>Fungi incertae sedis</taxon>
        <taxon>Zoopagomycota</taxon>
        <taxon>Kickxellomycotina</taxon>
        <taxon>Kickxellomycetes</taxon>
        <taxon>Kickxellales</taxon>
        <taxon>Kickxellaceae</taxon>
        <taxon>Coemansia</taxon>
    </lineage>
</organism>
<dbReference type="OrthoDB" id="983479at2759"/>
<dbReference type="Gene3D" id="1.10.220.150">
    <property type="entry name" value="Arf GTPase activating protein"/>
    <property type="match status" value="1"/>
</dbReference>
<feature type="compositionally biased region" description="Acidic residues" evidence="6">
    <location>
        <begin position="360"/>
        <end position="369"/>
    </location>
</feature>
<dbReference type="PROSITE" id="PS50115">
    <property type="entry name" value="ARFGAP"/>
    <property type="match status" value="1"/>
</dbReference>
<keyword evidence="4" id="KW-0862">Zinc</keyword>
<dbReference type="InterPro" id="IPR038508">
    <property type="entry name" value="ArfGAP_dom_sf"/>
</dbReference>
<dbReference type="GO" id="GO:0008270">
    <property type="term" value="F:zinc ion binding"/>
    <property type="evidence" value="ECO:0007669"/>
    <property type="project" value="UniProtKB-KW"/>
</dbReference>
<evidence type="ECO:0000256" key="6">
    <source>
        <dbReference type="SAM" id="MobiDB-lite"/>
    </source>
</evidence>
<comment type="caution">
    <text evidence="8">The sequence shown here is derived from an EMBL/GenBank/DDBJ whole genome shotgun (WGS) entry which is preliminary data.</text>
</comment>
<dbReference type="EMBL" id="JANBUM010000132">
    <property type="protein sequence ID" value="KAJ2783751.1"/>
    <property type="molecule type" value="Genomic_DNA"/>
</dbReference>
<dbReference type="FunFam" id="1.10.220.150:FF:000014">
    <property type="entry name" value="ADP-ribosylation factor GTPase-activating protein"/>
    <property type="match status" value="1"/>
</dbReference>